<dbReference type="InterPro" id="IPR003730">
    <property type="entry name" value="Cu_polyphenol_OxRdtase"/>
</dbReference>
<evidence type="ECO:0000256" key="1">
    <source>
        <dbReference type="ARBA" id="ARBA00000553"/>
    </source>
</evidence>
<comment type="caution">
    <text evidence="12">The sequence shown here is derived from an EMBL/GenBank/DDBJ whole genome shotgun (WGS) entry which is preliminary data.</text>
</comment>
<evidence type="ECO:0000256" key="4">
    <source>
        <dbReference type="ARBA" id="ARBA00022679"/>
    </source>
</evidence>
<organism evidence="12 13">
    <name type="scientific">Halonatronomonas betaini</name>
    <dbReference type="NCBI Taxonomy" id="2778430"/>
    <lineage>
        <taxon>Bacteria</taxon>
        <taxon>Bacillati</taxon>
        <taxon>Bacillota</taxon>
        <taxon>Clostridia</taxon>
        <taxon>Halanaerobiales</taxon>
        <taxon>Halarsenatibacteraceae</taxon>
        <taxon>Halonatronomonas</taxon>
    </lineage>
</organism>
<evidence type="ECO:0000313" key="12">
    <source>
        <dbReference type="EMBL" id="MBF8437631.1"/>
    </source>
</evidence>
<dbReference type="GO" id="GO:0005507">
    <property type="term" value="F:copper ion binding"/>
    <property type="evidence" value="ECO:0007669"/>
    <property type="project" value="TreeGrafter"/>
</dbReference>
<dbReference type="GO" id="GO:0017061">
    <property type="term" value="F:S-methyl-5-thioadenosine phosphorylase activity"/>
    <property type="evidence" value="ECO:0007669"/>
    <property type="project" value="UniProtKB-EC"/>
</dbReference>
<accession>A0A931ATJ3</accession>
<dbReference type="RefSeq" id="WP_270454628.1">
    <property type="nucleotide sequence ID" value="NZ_JADPIE010000006.1"/>
</dbReference>
<comment type="catalytic activity">
    <reaction evidence="9">
        <text>adenosine + phosphate = alpha-D-ribose 1-phosphate + adenine</text>
        <dbReference type="Rhea" id="RHEA:27642"/>
        <dbReference type="ChEBI" id="CHEBI:16335"/>
        <dbReference type="ChEBI" id="CHEBI:16708"/>
        <dbReference type="ChEBI" id="CHEBI:43474"/>
        <dbReference type="ChEBI" id="CHEBI:57720"/>
        <dbReference type="EC" id="2.4.2.1"/>
    </reaction>
    <physiologicalReaction direction="left-to-right" evidence="9">
        <dbReference type="Rhea" id="RHEA:27643"/>
    </physiologicalReaction>
</comment>
<keyword evidence="4" id="KW-0808">Transferase</keyword>
<keyword evidence="7" id="KW-0862">Zinc</keyword>
<dbReference type="PANTHER" id="PTHR30616:SF2">
    <property type="entry name" value="PURINE NUCLEOSIDE PHOSPHORYLASE LACC1"/>
    <property type="match status" value="1"/>
</dbReference>
<keyword evidence="13" id="KW-1185">Reference proteome</keyword>
<evidence type="ECO:0000256" key="9">
    <source>
        <dbReference type="ARBA" id="ARBA00048968"/>
    </source>
</evidence>
<dbReference type="Gene3D" id="3.60.140.10">
    <property type="entry name" value="CNF1/YfiH-like putative cysteine hydrolases"/>
    <property type="match status" value="1"/>
</dbReference>
<comment type="catalytic activity">
    <reaction evidence="8">
        <text>adenosine + H2O + H(+) = inosine + NH4(+)</text>
        <dbReference type="Rhea" id="RHEA:24408"/>
        <dbReference type="ChEBI" id="CHEBI:15377"/>
        <dbReference type="ChEBI" id="CHEBI:15378"/>
        <dbReference type="ChEBI" id="CHEBI:16335"/>
        <dbReference type="ChEBI" id="CHEBI:17596"/>
        <dbReference type="ChEBI" id="CHEBI:28938"/>
        <dbReference type="EC" id="3.5.4.4"/>
    </reaction>
    <physiologicalReaction direction="left-to-right" evidence="8">
        <dbReference type="Rhea" id="RHEA:24409"/>
    </physiologicalReaction>
</comment>
<dbReference type="AlphaFoldDB" id="A0A931ATJ3"/>
<dbReference type="InterPro" id="IPR011324">
    <property type="entry name" value="Cytotoxic_necrot_fac-like_cat"/>
</dbReference>
<dbReference type="PANTHER" id="PTHR30616">
    <property type="entry name" value="UNCHARACTERIZED PROTEIN YFIH"/>
    <property type="match status" value="1"/>
</dbReference>
<evidence type="ECO:0000256" key="10">
    <source>
        <dbReference type="ARBA" id="ARBA00049893"/>
    </source>
</evidence>
<keyword evidence="6" id="KW-0378">Hydrolase</keyword>
<reference evidence="12" key="1">
    <citation type="submission" date="2020-11" db="EMBL/GenBank/DDBJ databases">
        <title>Halonatronomonas betainensis gen. nov., sp. nov. a novel haloalkaliphilic representative of the family Halanaerobiacae capable of betaine degradation.</title>
        <authorList>
            <person name="Boltyanskaya Y."/>
            <person name="Kevbrin V."/>
            <person name="Detkova E."/>
            <person name="Grouzdev D.S."/>
            <person name="Koziaeva V."/>
            <person name="Zhilina T."/>
        </authorList>
    </citation>
    <scope>NUCLEOTIDE SEQUENCE</scope>
    <source>
        <strain evidence="12">Z-7014</strain>
    </source>
</reference>
<evidence type="ECO:0000256" key="8">
    <source>
        <dbReference type="ARBA" id="ARBA00047989"/>
    </source>
</evidence>
<dbReference type="InterPro" id="IPR038371">
    <property type="entry name" value="Cu_polyphenol_OxRdtase_sf"/>
</dbReference>
<dbReference type="NCBIfam" id="TIGR00726">
    <property type="entry name" value="peptidoglycan editing factor PgeF"/>
    <property type="match status" value="1"/>
</dbReference>
<sequence>MKNYRLLFTLKGYDYPVLLELLNKSEKRVIKTEQIHSSIVFHCQSNRHKSKDFTIKADGIISKDCNSIIRTIHADCLPIYFLDIQNDVFALIHSGWQGTLNQIARHTLNDMVRYYKLNLEDIQVVIGPGIDFDNYQVGSEIYQKFRSKWNLDLKFFKADQEKDKYKLDLKQANKELLVQSGIPSKNIFISNLSTYDSPDLFHSYRRDGNSAGRMAAFIYKVRSNP</sequence>
<evidence type="ECO:0000313" key="13">
    <source>
        <dbReference type="Proteomes" id="UP000621436"/>
    </source>
</evidence>
<evidence type="ECO:0000256" key="2">
    <source>
        <dbReference type="ARBA" id="ARBA00003215"/>
    </source>
</evidence>
<proteinExistence type="inferred from homology"/>
<comment type="similarity">
    <text evidence="3 11">Belongs to the purine nucleoside phosphorylase YfiH/LACC1 family.</text>
</comment>
<evidence type="ECO:0000256" key="11">
    <source>
        <dbReference type="RuleBase" id="RU361274"/>
    </source>
</evidence>
<evidence type="ECO:0000256" key="6">
    <source>
        <dbReference type="ARBA" id="ARBA00022801"/>
    </source>
</evidence>
<keyword evidence="5" id="KW-0479">Metal-binding</keyword>
<comment type="catalytic activity">
    <reaction evidence="1">
        <text>inosine + phosphate = alpha-D-ribose 1-phosphate + hypoxanthine</text>
        <dbReference type="Rhea" id="RHEA:27646"/>
        <dbReference type="ChEBI" id="CHEBI:17368"/>
        <dbReference type="ChEBI" id="CHEBI:17596"/>
        <dbReference type="ChEBI" id="CHEBI:43474"/>
        <dbReference type="ChEBI" id="CHEBI:57720"/>
        <dbReference type="EC" id="2.4.2.1"/>
    </reaction>
    <physiologicalReaction direction="left-to-right" evidence="1">
        <dbReference type="Rhea" id="RHEA:27647"/>
    </physiologicalReaction>
</comment>
<dbReference type="EMBL" id="JADPIE010000006">
    <property type="protein sequence ID" value="MBF8437631.1"/>
    <property type="molecule type" value="Genomic_DNA"/>
</dbReference>
<dbReference type="GO" id="GO:0016787">
    <property type="term" value="F:hydrolase activity"/>
    <property type="evidence" value="ECO:0007669"/>
    <property type="project" value="UniProtKB-KW"/>
</dbReference>
<evidence type="ECO:0000256" key="5">
    <source>
        <dbReference type="ARBA" id="ARBA00022723"/>
    </source>
</evidence>
<comment type="function">
    <text evidence="2">Purine nucleoside enzyme that catalyzes the phosphorolysis of adenosine and inosine nucleosides, yielding D-ribose 1-phosphate and the respective free bases, adenine and hypoxanthine. Also catalyzes the phosphorolysis of S-methyl-5'-thioadenosine into adenine and S-methyl-5-thio-alpha-D-ribose 1-phosphate. Also has adenosine deaminase activity.</text>
</comment>
<dbReference type="SUPFAM" id="SSF64438">
    <property type="entry name" value="CNF1/YfiH-like putative cysteine hydrolases"/>
    <property type="match status" value="1"/>
</dbReference>
<comment type="catalytic activity">
    <reaction evidence="10">
        <text>S-methyl-5'-thioadenosine + phosphate = 5-(methylsulfanyl)-alpha-D-ribose 1-phosphate + adenine</text>
        <dbReference type="Rhea" id="RHEA:11852"/>
        <dbReference type="ChEBI" id="CHEBI:16708"/>
        <dbReference type="ChEBI" id="CHEBI:17509"/>
        <dbReference type="ChEBI" id="CHEBI:43474"/>
        <dbReference type="ChEBI" id="CHEBI:58533"/>
        <dbReference type="EC" id="2.4.2.28"/>
    </reaction>
    <physiologicalReaction direction="left-to-right" evidence="10">
        <dbReference type="Rhea" id="RHEA:11853"/>
    </physiologicalReaction>
</comment>
<dbReference type="Pfam" id="PF02578">
    <property type="entry name" value="Cu-oxidase_4"/>
    <property type="match status" value="1"/>
</dbReference>
<dbReference type="Proteomes" id="UP000621436">
    <property type="component" value="Unassembled WGS sequence"/>
</dbReference>
<dbReference type="CDD" id="cd16833">
    <property type="entry name" value="YfiH"/>
    <property type="match status" value="1"/>
</dbReference>
<evidence type="ECO:0000256" key="7">
    <source>
        <dbReference type="ARBA" id="ARBA00022833"/>
    </source>
</evidence>
<gene>
    <name evidence="12" type="primary">pgeF</name>
    <name evidence="12" type="ORF">I0Q91_11095</name>
</gene>
<evidence type="ECO:0000256" key="3">
    <source>
        <dbReference type="ARBA" id="ARBA00007353"/>
    </source>
</evidence>
<protein>
    <recommendedName>
        <fullName evidence="11">Purine nucleoside phosphorylase</fullName>
    </recommendedName>
</protein>
<name>A0A931ATJ3_9FIRM</name>